<name>M7NIZ0_PNEMU</name>
<accession>M7NIZ0</accession>
<dbReference type="VEuPathDB" id="FungiDB:PNEG_03050"/>
<keyword evidence="1" id="KW-0812">Transmembrane</keyword>
<reference evidence="3" key="1">
    <citation type="journal article" date="2016" name="Nat. Commun.">
        <title>Genome analysis of three Pneumocystis species reveals adaptation mechanisms to life exclusively in mammalian hosts.</title>
        <authorList>
            <person name="Ma L."/>
            <person name="Chen Z."/>
            <person name="Huang D.W."/>
            <person name="Kutty G."/>
            <person name="Ishihara M."/>
            <person name="Wang H."/>
            <person name="Abouelleil A."/>
            <person name="Bishop L."/>
            <person name="Davey E."/>
            <person name="Deng R."/>
            <person name="Deng X."/>
            <person name="Fan L."/>
            <person name="Fantoni G."/>
            <person name="Fitzgerald M."/>
            <person name="Gogineni E."/>
            <person name="Goldberg J.M."/>
            <person name="Handley G."/>
            <person name="Hu X."/>
            <person name="Huber C."/>
            <person name="Jiao X."/>
            <person name="Jones K."/>
            <person name="Levin J.Z."/>
            <person name="Liu Y."/>
            <person name="Macdonald P."/>
            <person name="Melnikov A."/>
            <person name="Raley C."/>
            <person name="Sassi M."/>
            <person name="Sherman B.T."/>
            <person name="Song X."/>
            <person name="Sykes S."/>
            <person name="Tran B."/>
            <person name="Walsh L."/>
            <person name="Xia Y."/>
            <person name="Yang J."/>
            <person name="Young S."/>
            <person name="Zeng Q."/>
            <person name="Zheng X."/>
            <person name="Stephens R."/>
            <person name="Nusbaum C."/>
            <person name="Birren B.W."/>
            <person name="Azadi P."/>
            <person name="Lempicki R.A."/>
            <person name="Cuomo C.A."/>
            <person name="Kovacs J.A."/>
        </authorList>
    </citation>
    <scope>NUCLEOTIDE SEQUENCE [LARGE SCALE GENOMIC DNA]</scope>
    <source>
        <strain evidence="3">B123</strain>
    </source>
</reference>
<dbReference type="RefSeq" id="XP_007875105.1">
    <property type="nucleotide sequence ID" value="XM_007876914.1"/>
</dbReference>
<keyword evidence="3" id="KW-1185">Reference proteome</keyword>
<comment type="caution">
    <text evidence="2">The sequence shown here is derived from an EMBL/GenBank/DDBJ whole genome shotgun (WGS) entry which is preliminary data.</text>
</comment>
<protein>
    <submittedName>
        <fullName evidence="2">Uncharacterized protein</fullName>
    </submittedName>
</protein>
<dbReference type="AlphaFoldDB" id="M7NIZ0"/>
<feature type="transmembrane region" description="Helical" evidence="1">
    <location>
        <begin position="49"/>
        <end position="78"/>
    </location>
</feature>
<evidence type="ECO:0000313" key="2">
    <source>
        <dbReference type="EMBL" id="EMR08573.1"/>
    </source>
</evidence>
<keyword evidence="1" id="KW-1133">Transmembrane helix</keyword>
<evidence type="ECO:0000313" key="3">
    <source>
        <dbReference type="Proteomes" id="UP000011958"/>
    </source>
</evidence>
<proteinExistence type="predicted"/>
<dbReference type="EMBL" id="AFWA02000015">
    <property type="protein sequence ID" value="EMR08573.1"/>
    <property type="molecule type" value="Genomic_DNA"/>
</dbReference>
<keyword evidence="1" id="KW-0472">Membrane</keyword>
<gene>
    <name evidence="2" type="ORF">PNEG_03050</name>
</gene>
<organism evidence="2 3">
    <name type="scientific">Pneumocystis murina (strain B123)</name>
    <name type="common">Mouse pneumocystis pneumonia agent</name>
    <name type="synonym">Pneumocystis carinii f. sp. muris</name>
    <dbReference type="NCBI Taxonomy" id="1069680"/>
    <lineage>
        <taxon>Eukaryota</taxon>
        <taxon>Fungi</taxon>
        <taxon>Dikarya</taxon>
        <taxon>Ascomycota</taxon>
        <taxon>Taphrinomycotina</taxon>
        <taxon>Pneumocystomycetes</taxon>
        <taxon>Pneumocystaceae</taxon>
        <taxon>Pneumocystis</taxon>
    </lineage>
</organism>
<dbReference type="GeneID" id="19896737"/>
<evidence type="ECO:0000256" key="1">
    <source>
        <dbReference type="SAM" id="Phobius"/>
    </source>
</evidence>
<feature type="transmembrane region" description="Helical" evidence="1">
    <location>
        <begin position="84"/>
        <end position="102"/>
    </location>
</feature>
<sequence>MLFNLTILFNNILMNKRFVVVANHDFKLSKYLFCQFYGKKKTYSTLSSINLFIGCLLTGYKILILIRHSFNFFIIFIFKKKQYFYLNAVLYENAFVFLLLLVNSYKYFNIG</sequence>
<dbReference type="HOGENOM" id="CLU_2159491_0_0_1"/>
<dbReference type="Proteomes" id="UP000011958">
    <property type="component" value="Unassembled WGS sequence"/>
</dbReference>